<evidence type="ECO:0000256" key="1">
    <source>
        <dbReference type="SAM" id="MobiDB-lite"/>
    </source>
</evidence>
<reference evidence="2" key="1">
    <citation type="submission" date="2021-03" db="EMBL/GenBank/DDBJ databases">
        <title>Draft genome sequence of rust myrtle Austropuccinia psidii MF-1, a brazilian biotype.</title>
        <authorList>
            <person name="Quecine M.C."/>
            <person name="Pachon D.M.R."/>
            <person name="Bonatelli M.L."/>
            <person name="Correr F.H."/>
            <person name="Franceschini L.M."/>
            <person name="Leite T.F."/>
            <person name="Margarido G.R.A."/>
            <person name="Almeida C.A."/>
            <person name="Ferrarezi J.A."/>
            <person name="Labate C.A."/>
        </authorList>
    </citation>
    <scope>NUCLEOTIDE SEQUENCE</scope>
    <source>
        <strain evidence="2">MF-1</strain>
    </source>
</reference>
<feature type="compositionally biased region" description="Acidic residues" evidence="1">
    <location>
        <begin position="52"/>
        <end position="68"/>
    </location>
</feature>
<name>A0A9Q3FWP1_9BASI</name>
<protein>
    <submittedName>
        <fullName evidence="2">Uncharacterized protein</fullName>
    </submittedName>
</protein>
<organism evidence="2 3">
    <name type="scientific">Austropuccinia psidii MF-1</name>
    <dbReference type="NCBI Taxonomy" id="1389203"/>
    <lineage>
        <taxon>Eukaryota</taxon>
        <taxon>Fungi</taxon>
        <taxon>Dikarya</taxon>
        <taxon>Basidiomycota</taxon>
        <taxon>Pucciniomycotina</taxon>
        <taxon>Pucciniomycetes</taxon>
        <taxon>Pucciniales</taxon>
        <taxon>Sphaerophragmiaceae</taxon>
        <taxon>Austropuccinia</taxon>
    </lineage>
</organism>
<feature type="region of interest" description="Disordered" evidence="1">
    <location>
        <begin position="1"/>
        <end position="97"/>
    </location>
</feature>
<dbReference type="Proteomes" id="UP000765509">
    <property type="component" value="Unassembled WGS sequence"/>
</dbReference>
<evidence type="ECO:0000313" key="3">
    <source>
        <dbReference type="Proteomes" id="UP000765509"/>
    </source>
</evidence>
<evidence type="ECO:0000313" key="2">
    <source>
        <dbReference type="EMBL" id="MBW0545270.1"/>
    </source>
</evidence>
<gene>
    <name evidence="2" type="ORF">O181_084985</name>
</gene>
<proteinExistence type="predicted"/>
<accession>A0A9Q3FWP1</accession>
<sequence length="97" mass="10242">MLVQHSPPARKTRSHARAQAVLSTAPKAPLESSPANSQLRAQLDRGPHFPGEDGEEEEENSVEEEDSADTAGVPAPVGESQGTAGPALAQYDQLFSH</sequence>
<comment type="caution">
    <text evidence="2">The sequence shown here is derived from an EMBL/GenBank/DDBJ whole genome shotgun (WGS) entry which is preliminary data.</text>
</comment>
<feature type="compositionally biased region" description="Basic and acidic residues" evidence="1">
    <location>
        <begin position="42"/>
        <end position="51"/>
    </location>
</feature>
<dbReference type="AlphaFoldDB" id="A0A9Q3FWP1"/>
<dbReference type="EMBL" id="AVOT02050172">
    <property type="protein sequence ID" value="MBW0545270.1"/>
    <property type="molecule type" value="Genomic_DNA"/>
</dbReference>
<keyword evidence="3" id="KW-1185">Reference proteome</keyword>